<accession>A0A382LGX9</accession>
<sequence>MIMALKKLTGLWINETKEGEKYFSSAKFKEKTRFVLEPEAKLFIFKNKYYEDGGNQPEYQLMFDPDTAELIESDEVATPPPSTKVETSDELPF</sequence>
<evidence type="ECO:0000256" key="1">
    <source>
        <dbReference type="SAM" id="MobiDB-lite"/>
    </source>
</evidence>
<feature type="region of interest" description="Disordered" evidence="1">
    <location>
        <begin position="70"/>
        <end position="93"/>
    </location>
</feature>
<proteinExistence type="predicted"/>
<dbReference type="EMBL" id="UINC01086990">
    <property type="protein sequence ID" value="SVC35949.1"/>
    <property type="molecule type" value="Genomic_DNA"/>
</dbReference>
<name>A0A382LGX9_9ZZZZ</name>
<dbReference type="AlphaFoldDB" id="A0A382LGX9"/>
<reference evidence="2" key="1">
    <citation type="submission" date="2018-05" db="EMBL/GenBank/DDBJ databases">
        <authorList>
            <person name="Lanie J.A."/>
            <person name="Ng W.-L."/>
            <person name="Kazmierczak K.M."/>
            <person name="Andrzejewski T.M."/>
            <person name="Davidsen T.M."/>
            <person name="Wayne K.J."/>
            <person name="Tettelin H."/>
            <person name="Glass J.I."/>
            <person name="Rusch D."/>
            <person name="Podicherti R."/>
            <person name="Tsui H.-C.T."/>
            <person name="Winkler M.E."/>
        </authorList>
    </citation>
    <scope>NUCLEOTIDE SEQUENCE</scope>
</reference>
<evidence type="ECO:0000313" key="2">
    <source>
        <dbReference type="EMBL" id="SVC35949.1"/>
    </source>
</evidence>
<gene>
    <name evidence="2" type="ORF">METZ01_LOCUS288803</name>
</gene>
<protein>
    <submittedName>
        <fullName evidence="2">Uncharacterized protein</fullName>
    </submittedName>
</protein>
<organism evidence="2">
    <name type="scientific">marine metagenome</name>
    <dbReference type="NCBI Taxonomy" id="408172"/>
    <lineage>
        <taxon>unclassified sequences</taxon>
        <taxon>metagenomes</taxon>
        <taxon>ecological metagenomes</taxon>
    </lineage>
</organism>